<evidence type="ECO:0000313" key="3">
    <source>
        <dbReference type="EMBL" id="KKG65602.1"/>
    </source>
</evidence>
<dbReference type="PATRIC" id="fig|2209.42.peg.3481"/>
<evidence type="ECO:0000313" key="4">
    <source>
        <dbReference type="EMBL" id="KKG81308.1"/>
    </source>
</evidence>
<dbReference type="EMBL" id="JJPT01000165">
    <property type="protein sequence ID" value="KKG87315.1"/>
    <property type="molecule type" value="Genomic_DNA"/>
</dbReference>
<dbReference type="AlphaFoldDB" id="A0A0F8GK44"/>
<evidence type="ECO:0000313" key="7">
    <source>
        <dbReference type="Proteomes" id="UP000034188"/>
    </source>
</evidence>
<dbReference type="Proteomes" id="UP000034657">
    <property type="component" value="Unassembled WGS sequence"/>
</dbReference>
<dbReference type="EMBL" id="JJPL01000067">
    <property type="protein sequence ID" value="KKG65602.1"/>
    <property type="molecule type" value="Genomic_DNA"/>
</dbReference>
<reference evidence="7 8" key="1">
    <citation type="journal article" date="2015" name="ISME J.">
        <title>Genomic and phenotypic differentiation among Methanosarcina mazei populations from Columbia River sediment.</title>
        <authorList>
            <person name="Youngblut N.D."/>
            <person name="Wirth J.S."/>
            <person name="Henriksen J.R."/>
            <person name="Smith M."/>
            <person name="Simon H."/>
            <person name="Metcalf W.W."/>
            <person name="Whitaker R.J."/>
        </authorList>
    </citation>
    <scope>NUCLEOTIDE SEQUENCE [LARGE SCALE GENOMIC DNA]</scope>
    <source>
        <strain evidence="1 7">3.F.T.1A.1</strain>
        <strain evidence="2 8">3.F.T.1A.2</strain>
        <strain evidence="3 9">3.F.T.2.1</strain>
        <strain evidence="4 12">3.H.A.2.4</strain>
        <strain evidence="5 11">3.H.M.1A.1</strain>
        <strain evidence="6 10">3.H.M.1B.1</strain>
    </source>
</reference>
<evidence type="ECO:0000313" key="1">
    <source>
        <dbReference type="EMBL" id="KKG58015.1"/>
    </source>
</evidence>
<dbReference type="EMBL" id="JJPI01000014">
    <property type="protein sequence ID" value="KKG58015.1"/>
    <property type="molecule type" value="Genomic_DNA"/>
</dbReference>
<dbReference type="Proteomes" id="UP000034817">
    <property type="component" value="Unassembled WGS sequence"/>
</dbReference>
<organism evidence="3 9">
    <name type="scientific">Methanosarcina mazei</name>
    <name type="common">Methanosarcina frisia</name>
    <dbReference type="NCBI Taxonomy" id="2209"/>
    <lineage>
        <taxon>Archaea</taxon>
        <taxon>Methanobacteriati</taxon>
        <taxon>Methanobacteriota</taxon>
        <taxon>Stenosarchaea group</taxon>
        <taxon>Methanomicrobia</taxon>
        <taxon>Methanosarcinales</taxon>
        <taxon>Methanosarcinaceae</taxon>
        <taxon>Methanosarcina</taxon>
    </lineage>
</organism>
<dbReference type="Proteomes" id="UP000034279">
    <property type="component" value="Unassembled WGS sequence"/>
</dbReference>
<dbReference type="Proteomes" id="UP000034424">
    <property type="component" value="Unassembled WGS sequence"/>
</dbReference>
<dbReference type="EMBL" id="JJPJ01000025">
    <property type="protein sequence ID" value="KKG65590.1"/>
    <property type="molecule type" value="Genomic_DNA"/>
</dbReference>
<evidence type="ECO:0000313" key="2">
    <source>
        <dbReference type="EMBL" id="KKG65590.1"/>
    </source>
</evidence>
<dbReference type="EMBL" id="JJPP01000047">
    <property type="protein sequence ID" value="KKG81308.1"/>
    <property type="molecule type" value="Genomic_DNA"/>
</dbReference>
<sequence>MPAGQLQVATVFFLAGDGYCVQNQHFPPATFTGHDVLQIIRHHHVTDAETFNKSSPWLQLSRQCGMIVQ</sequence>
<dbReference type="Proteomes" id="UP000034468">
    <property type="component" value="Unassembled WGS sequence"/>
</dbReference>
<comment type="caution">
    <text evidence="3">The sequence shown here is derived from an EMBL/GenBank/DDBJ whole genome shotgun (WGS) entry which is preliminary data.</text>
</comment>
<dbReference type="Proteomes" id="UP000034188">
    <property type="component" value="Unassembled WGS sequence"/>
</dbReference>
<evidence type="ECO:0000313" key="10">
    <source>
        <dbReference type="Proteomes" id="UP000034468"/>
    </source>
</evidence>
<accession>A0A0F8GK44</accession>
<evidence type="ECO:0000313" key="11">
    <source>
        <dbReference type="Proteomes" id="UP000034657"/>
    </source>
</evidence>
<evidence type="ECO:0000313" key="5">
    <source>
        <dbReference type="EMBL" id="KKG87315.1"/>
    </source>
</evidence>
<evidence type="ECO:0000313" key="6">
    <source>
        <dbReference type="EMBL" id="KKG95374.1"/>
    </source>
</evidence>
<protein>
    <submittedName>
        <fullName evidence="3">Uncharacterized protein</fullName>
    </submittedName>
</protein>
<proteinExistence type="predicted"/>
<name>A0A0F8GK44_METMZ</name>
<dbReference type="EMBL" id="JJPU01000135">
    <property type="protein sequence ID" value="KKG95374.1"/>
    <property type="molecule type" value="Genomic_DNA"/>
</dbReference>
<gene>
    <name evidence="1" type="ORF">DU33_15790</name>
    <name evidence="4" type="ORF">DU55_19630</name>
    <name evidence="2" type="ORF">DU64_15080</name>
    <name evidence="6" type="ORF">DU66_03715</name>
    <name evidence="3" type="ORF">DU67_19500</name>
    <name evidence="5" type="ORF">DU69_12250</name>
</gene>
<evidence type="ECO:0000313" key="8">
    <source>
        <dbReference type="Proteomes" id="UP000034279"/>
    </source>
</evidence>
<evidence type="ECO:0000313" key="9">
    <source>
        <dbReference type="Proteomes" id="UP000034424"/>
    </source>
</evidence>
<evidence type="ECO:0000313" key="12">
    <source>
        <dbReference type="Proteomes" id="UP000034817"/>
    </source>
</evidence>